<comment type="similarity">
    <text evidence="3 4">Belongs to the RlpA family.</text>
</comment>
<comment type="function">
    <text evidence="3">Lytic transglycosylase with a strong preference for naked glycan strands that lack stem peptides.</text>
</comment>
<evidence type="ECO:0000256" key="4">
    <source>
        <dbReference type="RuleBase" id="RU003495"/>
    </source>
</evidence>
<dbReference type="Pfam" id="PF03330">
    <property type="entry name" value="DPBB_1"/>
    <property type="match status" value="1"/>
</dbReference>
<dbReference type="SUPFAM" id="SSF50685">
    <property type="entry name" value="Barwin-like endoglucanases"/>
    <property type="match status" value="1"/>
</dbReference>
<dbReference type="PANTHER" id="PTHR34183">
    <property type="entry name" value="ENDOLYTIC PEPTIDOGLYCAN TRANSGLYCOSYLASE RLPA"/>
    <property type="match status" value="1"/>
</dbReference>
<evidence type="ECO:0000256" key="3">
    <source>
        <dbReference type="HAMAP-Rule" id="MF_02071"/>
    </source>
</evidence>
<evidence type="ECO:0000256" key="1">
    <source>
        <dbReference type="ARBA" id="ARBA00023239"/>
    </source>
</evidence>
<keyword evidence="1 3" id="KW-0456">Lyase</keyword>
<dbReference type="EC" id="4.2.2.-" evidence="3"/>
<feature type="domain" description="RlpA-like protein double-psi beta-barrel" evidence="5">
    <location>
        <begin position="39"/>
        <end position="128"/>
    </location>
</feature>
<evidence type="ECO:0000313" key="7">
    <source>
        <dbReference type="Proteomes" id="UP001211005"/>
    </source>
</evidence>
<proteinExistence type="inferred from homology"/>
<dbReference type="EMBL" id="CP114767">
    <property type="protein sequence ID" value="WBA41040.1"/>
    <property type="molecule type" value="Genomic_DNA"/>
</dbReference>
<feature type="signal peptide" evidence="3">
    <location>
        <begin position="1"/>
        <end position="32"/>
    </location>
</feature>
<protein>
    <recommendedName>
        <fullName evidence="3">Probable endolytic peptidoglycan transglycosylase RlpA</fullName>
        <ecNumber evidence="3">4.2.2.-</ecNumber>
    </recommendedName>
</protein>
<dbReference type="CDD" id="cd22268">
    <property type="entry name" value="DPBB_RlpA-like"/>
    <property type="match status" value="1"/>
</dbReference>
<evidence type="ECO:0000259" key="5">
    <source>
        <dbReference type="Pfam" id="PF03330"/>
    </source>
</evidence>
<name>A0ABY7LQP6_9BACT</name>
<dbReference type="InterPro" id="IPR036908">
    <property type="entry name" value="RlpA-like_sf"/>
</dbReference>
<organism evidence="6 7">
    <name type="scientific">Hymenobacter canadensis</name>
    <dbReference type="NCBI Taxonomy" id="2999067"/>
    <lineage>
        <taxon>Bacteria</taxon>
        <taxon>Pseudomonadati</taxon>
        <taxon>Bacteroidota</taxon>
        <taxon>Cytophagia</taxon>
        <taxon>Cytophagales</taxon>
        <taxon>Hymenobacteraceae</taxon>
        <taxon>Hymenobacter</taxon>
    </lineage>
</organism>
<dbReference type="Gene3D" id="2.40.40.10">
    <property type="entry name" value="RlpA-like domain"/>
    <property type="match status" value="1"/>
</dbReference>
<keyword evidence="2 3" id="KW-0961">Cell wall biogenesis/degradation</keyword>
<evidence type="ECO:0000313" key="6">
    <source>
        <dbReference type="EMBL" id="WBA41040.1"/>
    </source>
</evidence>
<reference evidence="6 7" key="1">
    <citation type="submission" date="2022-12" db="EMBL/GenBank/DDBJ databases">
        <title>Hymenobacter canadensis sp. nov. isolated from lake water of the Cambridge Bay, Canada.</title>
        <authorList>
            <person name="Kim W.H."/>
            <person name="Lee Y.M."/>
        </authorList>
    </citation>
    <scope>NUCLEOTIDE SEQUENCE [LARGE SCALE GENOMIC DNA]</scope>
    <source>
        <strain evidence="6 7">PAMC 29467</strain>
    </source>
</reference>
<dbReference type="RefSeq" id="WP_269559124.1">
    <property type="nucleotide sequence ID" value="NZ_CP114767.1"/>
</dbReference>
<accession>A0ABY7LQP6</accession>
<keyword evidence="3" id="KW-0732">Signal</keyword>
<dbReference type="InterPro" id="IPR009009">
    <property type="entry name" value="RlpA-like_DPBB"/>
</dbReference>
<dbReference type="PANTHER" id="PTHR34183:SF1">
    <property type="entry name" value="ENDOLYTIC PEPTIDOGLYCAN TRANSGLYCOSYLASE RLPA"/>
    <property type="match status" value="1"/>
</dbReference>
<dbReference type="InterPro" id="IPR034718">
    <property type="entry name" value="RlpA"/>
</dbReference>
<dbReference type="NCBIfam" id="TIGR00413">
    <property type="entry name" value="rlpA"/>
    <property type="match status" value="1"/>
</dbReference>
<feature type="chain" id="PRO_5044908242" description="Probable endolytic peptidoglycan transglycosylase RlpA" evidence="3">
    <location>
        <begin position="33"/>
        <end position="135"/>
    </location>
</feature>
<dbReference type="InterPro" id="IPR012997">
    <property type="entry name" value="RplA"/>
</dbReference>
<keyword evidence="7" id="KW-1185">Reference proteome</keyword>
<dbReference type="Proteomes" id="UP001211005">
    <property type="component" value="Chromosome"/>
</dbReference>
<evidence type="ECO:0000256" key="2">
    <source>
        <dbReference type="ARBA" id="ARBA00023316"/>
    </source>
</evidence>
<gene>
    <name evidence="3" type="primary">rlpA</name>
    <name evidence="6" type="ORF">O3303_14580</name>
</gene>
<sequence length="135" mass="14069" precursor="true">MTQPTFSFFPGLRQPLATGLLLALLAALGSCAGGGAGFTQTGQASYYADKFEGRKTASGTVYRGGQLTAAHNTLPFGTVVKVTNPRSKKSVKVTVTDRGPHAKGRIIDLSKKAARKIGIIDAGVAPVKLKVIRKG</sequence>
<dbReference type="HAMAP" id="MF_02071">
    <property type="entry name" value="RlpA"/>
    <property type="match status" value="1"/>
</dbReference>